<dbReference type="Proteomes" id="UP000638648">
    <property type="component" value="Unassembled WGS sequence"/>
</dbReference>
<keyword evidence="3" id="KW-1185">Reference proteome</keyword>
<gene>
    <name evidence="2" type="ORF">HEB94_006720</name>
</gene>
<name>A0A927RB86_9ACTN</name>
<sequence length="309" mass="35246">MMQLPEGNDCPLPPGEVVNRWALRVDGYLGGRANLHWRVSRGGRPLVLRRYQEKPIGDIGYELRVLQRLDALGWPVPVAVDELLVVDGRTWCLFTWLPGASPTVTESRSEQRALGRLLARLHADLETLVDLGQRPGCQRAEALLADPVLRRRLRDYERLFPEQARILRWHVDRANECFDALDLRDRRLIVIHSDFGLPNLLYQDGKLTGVIDFEGTHLNHRASDFALGWRAKRDEIVRGYDEVRPLDELDWALLTPALWSWVFLGVADEIHAMTTGAIKPHGFDWQVGVLRRRSPLMGVAGVPYPDLPR</sequence>
<keyword evidence="2" id="KW-0808">Transferase</keyword>
<evidence type="ECO:0000313" key="2">
    <source>
        <dbReference type="EMBL" id="MBE1609872.1"/>
    </source>
</evidence>
<feature type="domain" description="Aminoglycoside phosphotransferase" evidence="1">
    <location>
        <begin position="30"/>
        <end position="231"/>
    </location>
</feature>
<dbReference type="InterPro" id="IPR051678">
    <property type="entry name" value="AGP_Transferase"/>
</dbReference>
<comment type="caution">
    <text evidence="2">The sequence shown here is derived from an EMBL/GenBank/DDBJ whole genome shotgun (WGS) entry which is preliminary data.</text>
</comment>
<dbReference type="EMBL" id="JADBEM010000001">
    <property type="protein sequence ID" value="MBE1609872.1"/>
    <property type="molecule type" value="Genomic_DNA"/>
</dbReference>
<dbReference type="SUPFAM" id="SSF56112">
    <property type="entry name" value="Protein kinase-like (PK-like)"/>
    <property type="match status" value="1"/>
</dbReference>
<reference evidence="2" key="1">
    <citation type="submission" date="2020-10" db="EMBL/GenBank/DDBJ databases">
        <title>Sequencing the genomes of 1000 actinobacteria strains.</title>
        <authorList>
            <person name="Klenk H.-P."/>
        </authorList>
    </citation>
    <scope>NUCLEOTIDE SEQUENCE</scope>
    <source>
        <strain evidence="2">DSM 45354</strain>
    </source>
</reference>
<keyword evidence="2" id="KW-0418">Kinase</keyword>
<dbReference type="Pfam" id="PF01636">
    <property type="entry name" value="APH"/>
    <property type="match status" value="1"/>
</dbReference>
<dbReference type="InterPro" id="IPR002575">
    <property type="entry name" value="Aminoglycoside_PTrfase"/>
</dbReference>
<dbReference type="GO" id="GO:0016301">
    <property type="term" value="F:kinase activity"/>
    <property type="evidence" value="ECO:0007669"/>
    <property type="project" value="UniProtKB-KW"/>
</dbReference>
<dbReference type="Gene3D" id="3.90.1200.10">
    <property type="match status" value="1"/>
</dbReference>
<organism evidence="2 3">
    <name type="scientific">Actinopolymorpha pittospori</name>
    <dbReference type="NCBI Taxonomy" id="648752"/>
    <lineage>
        <taxon>Bacteria</taxon>
        <taxon>Bacillati</taxon>
        <taxon>Actinomycetota</taxon>
        <taxon>Actinomycetes</taxon>
        <taxon>Propionibacteriales</taxon>
        <taxon>Actinopolymorphaceae</taxon>
        <taxon>Actinopolymorpha</taxon>
    </lineage>
</organism>
<evidence type="ECO:0000259" key="1">
    <source>
        <dbReference type="Pfam" id="PF01636"/>
    </source>
</evidence>
<accession>A0A927RB86</accession>
<proteinExistence type="predicted"/>
<evidence type="ECO:0000313" key="3">
    <source>
        <dbReference type="Proteomes" id="UP000638648"/>
    </source>
</evidence>
<dbReference type="AlphaFoldDB" id="A0A927RB86"/>
<protein>
    <submittedName>
        <fullName evidence="2">Aminoglycoside phosphotransferase (APT) family kinase protein</fullName>
    </submittedName>
</protein>
<dbReference type="InterPro" id="IPR011009">
    <property type="entry name" value="Kinase-like_dom_sf"/>
</dbReference>
<dbReference type="PANTHER" id="PTHR21310">
    <property type="entry name" value="AMINOGLYCOSIDE PHOSPHOTRANSFERASE-RELATED-RELATED"/>
    <property type="match status" value="1"/>
</dbReference>